<sequence length="139" mass="14886">MIKSFFGWRPITTLSLLLVVQVVAMTPPVCMNSGGLWGGGTLLSSCSGQCSGGALCDVAVDGEYTCFNYTDSAFVLLIRDSGYESDEDAAARVADPNYLAAVAHMPDDTGTYPHIENCYLYDVSTLEIDSDVNQVLVLL</sequence>
<dbReference type="Proteomes" id="UP001165083">
    <property type="component" value="Unassembled WGS sequence"/>
</dbReference>
<dbReference type="AlphaFoldDB" id="A0A9W6U953"/>
<dbReference type="EMBL" id="BSXW01000679">
    <property type="protein sequence ID" value="GMF27819.1"/>
    <property type="molecule type" value="Genomic_DNA"/>
</dbReference>
<organism evidence="2 3">
    <name type="scientific">Phytophthora lilii</name>
    <dbReference type="NCBI Taxonomy" id="2077276"/>
    <lineage>
        <taxon>Eukaryota</taxon>
        <taxon>Sar</taxon>
        <taxon>Stramenopiles</taxon>
        <taxon>Oomycota</taxon>
        <taxon>Peronosporomycetes</taxon>
        <taxon>Peronosporales</taxon>
        <taxon>Peronosporaceae</taxon>
        <taxon>Phytophthora</taxon>
    </lineage>
</organism>
<accession>A0A9W6U953</accession>
<comment type="caution">
    <text evidence="2">The sequence shown here is derived from an EMBL/GenBank/DDBJ whole genome shotgun (WGS) entry which is preliminary data.</text>
</comment>
<keyword evidence="3" id="KW-1185">Reference proteome</keyword>
<feature type="chain" id="PRO_5040753212" evidence="1">
    <location>
        <begin position="25"/>
        <end position="139"/>
    </location>
</feature>
<protein>
    <submittedName>
        <fullName evidence="2">Unnamed protein product</fullName>
    </submittedName>
</protein>
<proteinExistence type="predicted"/>
<evidence type="ECO:0000313" key="2">
    <source>
        <dbReference type="EMBL" id="GMF27819.1"/>
    </source>
</evidence>
<evidence type="ECO:0000256" key="1">
    <source>
        <dbReference type="SAM" id="SignalP"/>
    </source>
</evidence>
<reference evidence="2" key="1">
    <citation type="submission" date="2023-04" db="EMBL/GenBank/DDBJ databases">
        <title>Phytophthora lilii NBRC 32176.</title>
        <authorList>
            <person name="Ichikawa N."/>
            <person name="Sato H."/>
            <person name="Tonouchi N."/>
        </authorList>
    </citation>
    <scope>NUCLEOTIDE SEQUENCE</scope>
    <source>
        <strain evidence="2">NBRC 32176</strain>
    </source>
</reference>
<evidence type="ECO:0000313" key="3">
    <source>
        <dbReference type="Proteomes" id="UP001165083"/>
    </source>
</evidence>
<feature type="signal peptide" evidence="1">
    <location>
        <begin position="1"/>
        <end position="24"/>
    </location>
</feature>
<dbReference type="OrthoDB" id="127904at2759"/>
<gene>
    <name evidence="2" type="ORF">Plil01_001167000</name>
</gene>
<name>A0A9W6U953_9STRA</name>
<keyword evidence="1" id="KW-0732">Signal</keyword>